<keyword evidence="3" id="KW-1185">Reference proteome</keyword>
<dbReference type="Proteomes" id="UP000579812">
    <property type="component" value="Unassembled WGS sequence"/>
</dbReference>
<accession>A0A7J6D4M4</accession>
<organism evidence="2 3">
    <name type="scientific">Onychostoma macrolepis</name>
    <dbReference type="NCBI Taxonomy" id="369639"/>
    <lineage>
        <taxon>Eukaryota</taxon>
        <taxon>Metazoa</taxon>
        <taxon>Chordata</taxon>
        <taxon>Craniata</taxon>
        <taxon>Vertebrata</taxon>
        <taxon>Euteleostomi</taxon>
        <taxon>Actinopterygii</taxon>
        <taxon>Neopterygii</taxon>
        <taxon>Teleostei</taxon>
        <taxon>Ostariophysi</taxon>
        <taxon>Cypriniformes</taxon>
        <taxon>Cyprinidae</taxon>
        <taxon>Acrossocheilinae</taxon>
        <taxon>Onychostoma</taxon>
    </lineage>
</organism>
<name>A0A7J6D4M4_9TELE</name>
<dbReference type="EMBL" id="JAAMOB010000004">
    <property type="protein sequence ID" value="KAF4114181.1"/>
    <property type="molecule type" value="Genomic_DNA"/>
</dbReference>
<evidence type="ECO:0000313" key="2">
    <source>
        <dbReference type="EMBL" id="KAF4114181.1"/>
    </source>
</evidence>
<protein>
    <submittedName>
        <fullName evidence="2">Uncharacterized protein</fullName>
    </submittedName>
</protein>
<dbReference type="AlphaFoldDB" id="A0A7J6D4M4"/>
<comment type="caution">
    <text evidence="2">The sequence shown here is derived from an EMBL/GenBank/DDBJ whole genome shotgun (WGS) entry which is preliminary data.</text>
</comment>
<gene>
    <name evidence="2" type="ORF">G5714_004404</name>
</gene>
<reference evidence="2 3" key="1">
    <citation type="submission" date="2020-04" db="EMBL/GenBank/DDBJ databases">
        <title>Chromosome-level genome assembly of a cyprinid fish Onychostoma macrolepis by integration of Nanopore Sequencing, Bionano and Hi-C technology.</title>
        <authorList>
            <person name="Wang D."/>
        </authorList>
    </citation>
    <scope>NUCLEOTIDE SEQUENCE [LARGE SCALE GENOMIC DNA]</scope>
    <source>
        <strain evidence="2">SWU-2019</strain>
        <tissue evidence="2">Muscle</tissue>
    </source>
</reference>
<evidence type="ECO:0000313" key="3">
    <source>
        <dbReference type="Proteomes" id="UP000579812"/>
    </source>
</evidence>
<sequence length="122" mass="14683">MVFIKEESEDVKIEETFRVKHEDTEEQTDRMPLKEESQELNEIEEKEKYEERYITGEKSTKTKKTSTRKAEIKRRVEPSADVHLVIHHHQKKQDEDEAIFLFKADQDMHYLGAHRRSIEQQV</sequence>
<proteinExistence type="predicted"/>
<feature type="region of interest" description="Disordered" evidence="1">
    <location>
        <begin position="21"/>
        <end position="41"/>
    </location>
</feature>
<evidence type="ECO:0000256" key="1">
    <source>
        <dbReference type="SAM" id="MobiDB-lite"/>
    </source>
</evidence>